<organism evidence="2 3">
    <name type="scientific">Oligella urethralis DNF00040</name>
    <dbReference type="NCBI Taxonomy" id="1401065"/>
    <lineage>
        <taxon>Bacteria</taxon>
        <taxon>Pseudomonadati</taxon>
        <taxon>Pseudomonadota</taxon>
        <taxon>Betaproteobacteria</taxon>
        <taxon>Burkholderiales</taxon>
        <taxon>Alcaligenaceae</taxon>
        <taxon>Oligella</taxon>
    </lineage>
</organism>
<sequence length="145" mass="16970">MNKSFWSYFFKLLSSFYITGLVFTLFPFHSEIISGNDKLLVIYLIQVIILFLYLLFMPVLVVISIVQWRLQQNILVSLIIGFLLFVIYGSFFLPQSLDEHSKPLSPLTSFADSVIYMLFWALVLFSINTVLIFLCPRLKIRRNEV</sequence>
<comment type="caution">
    <text evidence="2">The sequence shown here is derived from an EMBL/GenBank/DDBJ whole genome shotgun (WGS) entry which is preliminary data.</text>
</comment>
<evidence type="ECO:0000313" key="3">
    <source>
        <dbReference type="Proteomes" id="UP000029629"/>
    </source>
</evidence>
<evidence type="ECO:0000256" key="1">
    <source>
        <dbReference type="SAM" id="Phobius"/>
    </source>
</evidence>
<gene>
    <name evidence="2" type="ORF">HMPREF2130_12090</name>
</gene>
<dbReference type="AlphaFoldDB" id="A0A095ZV68"/>
<reference evidence="2 3" key="1">
    <citation type="submission" date="2014-07" db="EMBL/GenBank/DDBJ databases">
        <authorList>
            <person name="McCorrison J."/>
            <person name="Sanka R."/>
            <person name="Torralba M."/>
            <person name="Gillis M."/>
            <person name="Haft D.H."/>
            <person name="Methe B."/>
            <person name="Sutton G."/>
            <person name="Nelson K.E."/>
        </authorList>
    </citation>
    <scope>NUCLEOTIDE SEQUENCE [LARGE SCALE GENOMIC DNA]</scope>
    <source>
        <strain evidence="2 3">DNF00040</strain>
    </source>
</reference>
<proteinExistence type="predicted"/>
<keyword evidence="1" id="KW-0472">Membrane</keyword>
<protein>
    <submittedName>
        <fullName evidence="2">Uncharacterized protein</fullName>
    </submittedName>
</protein>
<dbReference type="Proteomes" id="UP000029629">
    <property type="component" value="Unassembled WGS sequence"/>
</dbReference>
<keyword evidence="1" id="KW-0812">Transmembrane</keyword>
<keyword evidence="3" id="KW-1185">Reference proteome</keyword>
<evidence type="ECO:0000313" key="2">
    <source>
        <dbReference type="EMBL" id="KGF22412.1"/>
    </source>
</evidence>
<dbReference type="EMBL" id="JRNI01000162">
    <property type="protein sequence ID" value="KGF22412.1"/>
    <property type="molecule type" value="Genomic_DNA"/>
</dbReference>
<keyword evidence="1" id="KW-1133">Transmembrane helix</keyword>
<accession>A0A095ZV68</accession>
<feature type="transmembrane region" description="Helical" evidence="1">
    <location>
        <begin position="113"/>
        <end position="135"/>
    </location>
</feature>
<feature type="transmembrane region" description="Helical" evidence="1">
    <location>
        <begin position="73"/>
        <end position="93"/>
    </location>
</feature>
<feature type="transmembrane region" description="Helical" evidence="1">
    <location>
        <begin position="12"/>
        <end position="29"/>
    </location>
</feature>
<name>A0A095ZV68_9BURK</name>
<feature type="transmembrane region" description="Helical" evidence="1">
    <location>
        <begin position="41"/>
        <end position="66"/>
    </location>
</feature>